<proteinExistence type="predicted"/>
<accession>A0A133P1E0</accession>
<sequence>MVLIFYYYLFLFIYFYYYFFLYFAQRYSAIAIASCNNLLITPQVAGFTNRSLLTNQAHRALIQKTYQ</sequence>
<comment type="caution">
    <text evidence="2">The sequence shown here is derived from an EMBL/GenBank/DDBJ whole genome shotgun (WGS) entry which is preliminary data.</text>
</comment>
<keyword evidence="1" id="KW-1133">Transmembrane helix</keyword>
<organism evidence="2 3">
    <name type="scientific">Gardnerella vaginalis</name>
    <dbReference type="NCBI Taxonomy" id="2702"/>
    <lineage>
        <taxon>Bacteria</taxon>
        <taxon>Bacillati</taxon>
        <taxon>Actinomycetota</taxon>
        <taxon>Actinomycetes</taxon>
        <taxon>Bifidobacteriales</taxon>
        <taxon>Bifidobacteriaceae</taxon>
        <taxon>Gardnerella</taxon>
    </lineage>
</organism>
<evidence type="ECO:0000313" key="2">
    <source>
        <dbReference type="EMBL" id="KXA22364.1"/>
    </source>
</evidence>
<gene>
    <name evidence="2" type="ORF">HMPREF3208_00339</name>
</gene>
<name>A0A133P1E0_GARVA</name>
<evidence type="ECO:0000313" key="3">
    <source>
        <dbReference type="Proteomes" id="UP000070687"/>
    </source>
</evidence>
<evidence type="ECO:0000256" key="1">
    <source>
        <dbReference type="SAM" id="Phobius"/>
    </source>
</evidence>
<reference evidence="2 3" key="1">
    <citation type="submission" date="2016-01" db="EMBL/GenBank/DDBJ databases">
        <authorList>
            <person name="Oliw E.H."/>
        </authorList>
    </citation>
    <scope>NUCLEOTIDE SEQUENCE [LARGE SCALE GENOMIC DNA]</scope>
    <source>
        <strain evidence="2 3">PSS_7772B</strain>
    </source>
</reference>
<dbReference type="Proteomes" id="UP000070687">
    <property type="component" value="Unassembled WGS sequence"/>
</dbReference>
<keyword evidence="1" id="KW-0472">Membrane</keyword>
<feature type="transmembrane region" description="Helical" evidence="1">
    <location>
        <begin position="6"/>
        <end position="24"/>
    </location>
</feature>
<dbReference type="AlphaFoldDB" id="A0A133P1E0"/>
<protein>
    <submittedName>
        <fullName evidence="2">Uncharacterized protein</fullName>
    </submittedName>
</protein>
<dbReference type="EMBL" id="LRQB01000013">
    <property type="protein sequence ID" value="KXA22364.1"/>
    <property type="molecule type" value="Genomic_DNA"/>
</dbReference>
<keyword evidence="1" id="KW-0812">Transmembrane</keyword>